<dbReference type="AlphaFoldDB" id="A0A015MZW9"/>
<evidence type="ECO:0000313" key="2">
    <source>
        <dbReference type="Proteomes" id="UP000022910"/>
    </source>
</evidence>
<gene>
    <name evidence="1" type="ORF">RirG_070140</name>
</gene>
<keyword evidence="2" id="KW-1185">Reference proteome</keyword>
<reference evidence="1 2" key="1">
    <citation type="submission" date="2014-02" db="EMBL/GenBank/DDBJ databases">
        <title>Single nucleus genome sequencing reveals high similarity among nuclei of an endomycorrhizal fungus.</title>
        <authorList>
            <person name="Lin K."/>
            <person name="Geurts R."/>
            <person name="Zhang Z."/>
            <person name="Limpens E."/>
            <person name="Saunders D.G."/>
            <person name="Mu D."/>
            <person name="Pang E."/>
            <person name="Cao H."/>
            <person name="Cha H."/>
            <person name="Lin T."/>
            <person name="Zhou Q."/>
            <person name="Shang Y."/>
            <person name="Li Y."/>
            <person name="Ivanov S."/>
            <person name="Sharma T."/>
            <person name="Velzen R.V."/>
            <person name="Ruijter N.D."/>
            <person name="Aanen D.K."/>
            <person name="Win J."/>
            <person name="Kamoun S."/>
            <person name="Bisseling T."/>
            <person name="Huang S."/>
        </authorList>
    </citation>
    <scope>NUCLEOTIDE SEQUENCE [LARGE SCALE GENOMIC DNA]</scope>
    <source>
        <strain evidence="2">DAOM197198w</strain>
    </source>
</reference>
<sequence>MAAAIKAKLPDTHHCICLFHMNQNFIKQLKGKLHDEFTSCHQLFIKTRNSSCVEDFERRWQRLITNYPAAKSYLQNKLYPIRFSWAYCYTQTRFTAGTTTTQRAESENNTIKLEGLHTASLVYLTQQIHMRLEKERQYAEFEDQKTRNIMTSIPHIDEKFFGSIIQILKEFLTPNILIIAKKEISESILYEAIQISLNLNLDTLVS</sequence>
<dbReference type="STRING" id="1432141.A0A015MZW9"/>
<proteinExistence type="predicted"/>
<evidence type="ECO:0000313" key="1">
    <source>
        <dbReference type="EMBL" id="EXX72348.1"/>
    </source>
</evidence>
<organism evidence="1 2">
    <name type="scientific">Rhizophagus irregularis (strain DAOM 197198w)</name>
    <name type="common">Glomus intraradices</name>
    <dbReference type="NCBI Taxonomy" id="1432141"/>
    <lineage>
        <taxon>Eukaryota</taxon>
        <taxon>Fungi</taxon>
        <taxon>Fungi incertae sedis</taxon>
        <taxon>Mucoromycota</taxon>
        <taxon>Glomeromycotina</taxon>
        <taxon>Glomeromycetes</taxon>
        <taxon>Glomerales</taxon>
        <taxon>Glomeraceae</taxon>
        <taxon>Rhizophagus</taxon>
    </lineage>
</organism>
<dbReference type="EMBL" id="JEMT01015526">
    <property type="protein sequence ID" value="EXX72348.1"/>
    <property type="molecule type" value="Genomic_DNA"/>
</dbReference>
<comment type="caution">
    <text evidence="1">The sequence shown here is derived from an EMBL/GenBank/DDBJ whole genome shotgun (WGS) entry which is preliminary data.</text>
</comment>
<name>A0A015MZW9_RHIIW</name>
<dbReference type="Proteomes" id="UP000022910">
    <property type="component" value="Unassembled WGS sequence"/>
</dbReference>
<dbReference type="PANTHER" id="PTHR47718">
    <property type="entry name" value="OS01G0519700 PROTEIN"/>
    <property type="match status" value="1"/>
</dbReference>
<evidence type="ECO:0008006" key="3">
    <source>
        <dbReference type="Google" id="ProtNLM"/>
    </source>
</evidence>
<protein>
    <recommendedName>
        <fullName evidence="3">Protein far1-related sequence 5-like</fullName>
    </recommendedName>
</protein>
<dbReference type="PANTHER" id="PTHR47718:SF7">
    <property type="entry name" value="PROTEIN FAR1-RELATED SEQUENCE"/>
    <property type="match status" value="1"/>
</dbReference>
<dbReference type="HOGENOM" id="CLU_1332577_0_0_1"/>
<accession>A0A015MZW9</accession>